<dbReference type="SUPFAM" id="SSF51735">
    <property type="entry name" value="NAD(P)-binding Rossmann-fold domains"/>
    <property type="match status" value="1"/>
</dbReference>
<dbReference type="Proteomes" id="UP000249720">
    <property type="component" value="Unassembled WGS sequence"/>
</dbReference>
<dbReference type="InterPro" id="IPR020904">
    <property type="entry name" value="Sc_DH/Rdtase_CS"/>
</dbReference>
<keyword evidence="2" id="KW-0560">Oxidoreductase</keyword>
<accession>A0A2W7RN62</accession>
<dbReference type="PROSITE" id="PS00061">
    <property type="entry name" value="ADH_SHORT"/>
    <property type="match status" value="1"/>
</dbReference>
<dbReference type="AlphaFoldDB" id="A0A2W7RN62"/>
<comment type="caution">
    <text evidence="3">The sequence shown here is derived from an EMBL/GenBank/DDBJ whole genome shotgun (WGS) entry which is preliminary data.</text>
</comment>
<dbReference type="InterPro" id="IPR002347">
    <property type="entry name" value="SDR_fam"/>
</dbReference>
<comment type="similarity">
    <text evidence="1">Belongs to the short-chain dehydrogenases/reductases (SDR) family.</text>
</comment>
<dbReference type="PRINTS" id="PR00081">
    <property type="entry name" value="GDHRDH"/>
</dbReference>
<dbReference type="PRINTS" id="PR00080">
    <property type="entry name" value="SDRFAMILY"/>
</dbReference>
<evidence type="ECO:0000256" key="2">
    <source>
        <dbReference type="ARBA" id="ARBA00023002"/>
    </source>
</evidence>
<dbReference type="RefSeq" id="WP_245898036.1">
    <property type="nucleotide sequence ID" value="NZ_QKZV01000006.1"/>
</dbReference>
<dbReference type="EMBL" id="QKZV01000006">
    <property type="protein sequence ID" value="PZX61814.1"/>
    <property type="molecule type" value="Genomic_DNA"/>
</dbReference>
<reference evidence="3 4" key="1">
    <citation type="submission" date="2018-06" db="EMBL/GenBank/DDBJ databases">
        <title>Genomic Encyclopedia of Archaeal and Bacterial Type Strains, Phase II (KMG-II): from individual species to whole genera.</title>
        <authorList>
            <person name="Goeker M."/>
        </authorList>
    </citation>
    <scope>NUCLEOTIDE SEQUENCE [LARGE SCALE GENOMIC DNA]</scope>
    <source>
        <strain evidence="3 4">DSM 23241</strain>
    </source>
</reference>
<dbReference type="FunFam" id="3.40.50.720:FF:000084">
    <property type="entry name" value="Short-chain dehydrogenase reductase"/>
    <property type="match status" value="1"/>
</dbReference>
<sequence>MEMKIGKTAIVTGGASGIGFAIAKKFTENNIRTIIIGRDEQKLHTAANELGNLCIPITFNLNNIDAIDDKVQEILQEYGNIDILVNNAGINLKKDFTQVSITEFQSILNTNVTAVFAISQSVVKRMIPQKKGIIINISSMASRYGLPKVIAYTASKSAIEGMTRAMAVELSPMGIRINCIAPGFIATEMSAKALNNDAERMNKVIARTPMGKLGMPEDVADAAFFLASDEAKFITGTILTVDGGNAIGF</sequence>
<dbReference type="PANTHER" id="PTHR42760:SF115">
    <property type="entry name" value="3-OXOACYL-[ACYL-CARRIER-PROTEIN] REDUCTASE FABG"/>
    <property type="match status" value="1"/>
</dbReference>
<proteinExistence type="inferred from homology"/>
<dbReference type="NCBIfam" id="NF009466">
    <property type="entry name" value="PRK12826.1-2"/>
    <property type="match status" value="1"/>
</dbReference>
<dbReference type="CDD" id="cd05233">
    <property type="entry name" value="SDR_c"/>
    <property type="match status" value="1"/>
</dbReference>
<dbReference type="NCBIfam" id="NF005559">
    <property type="entry name" value="PRK07231.1"/>
    <property type="match status" value="1"/>
</dbReference>
<dbReference type="Pfam" id="PF13561">
    <property type="entry name" value="adh_short_C2"/>
    <property type="match status" value="1"/>
</dbReference>
<dbReference type="GO" id="GO:0016616">
    <property type="term" value="F:oxidoreductase activity, acting on the CH-OH group of donors, NAD or NADP as acceptor"/>
    <property type="evidence" value="ECO:0007669"/>
    <property type="project" value="TreeGrafter"/>
</dbReference>
<gene>
    <name evidence="3" type="ORF">LX80_01975</name>
</gene>
<evidence type="ECO:0000313" key="4">
    <source>
        <dbReference type="Proteomes" id="UP000249720"/>
    </source>
</evidence>
<evidence type="ECO:0000256" key="1">
    <source>
        <dbReference type="ARBA" id="ARBA00006484"/>
    </source>
</evidence>
<dbReference type="InterPro" id="IPR036291">
    <property type="entry name" value="NAD(P)-bd_dom_sf"/>
</dbReference>
<dbReference type="Gene3D" id="3.40.50.720">
    <property type="entry name" value="NAD(P)-binding Rossmann-like Domain"/>
    <property type="match status" value="1"/>
</dbReference>
<dbReference type="PANTHER" id="PTHR42760">
    <property type="entry name" value="SHORT-CHAIN DEHYDROGENASES/REDUCTASES FAMILY MEMBER"/>
    <property type="match status" value="1"/>
</dbReference>
<evidence type="ECO:0000313" key="3">
    <source>
        <dbReference type="EMBL" id="PZX61814.1"/>
    </source>
</evidence>
<organism evidence="3 4">
    <name type="scientific">Hydrotalea sandarakina</name>
    <dbReference type="NCBI Taxonomy" id="1004304"/>
    <lineage>
        <taxon>Bacteria</taxon>
        <taxon>Pseudomonadati</taxon>
        <taxon>Bacteroidota</taxon>
        <taxon>Chitinophagia</taxon>
        <taxon>Chitinophagales</taxon>
        <taxon>Chitinophagaceae</taxon>
        <taxon>Hydrotalea</taxon>
    </lineage>
</organism>
<keyword evidence="4" id="KW-1185">Reference proteome</keyword>
<name>A0A2W7RN62_9BACT</name>
<protein>
    <submittedName>
        <fullName evidence="3">NAD(P)-dependent dehydrogenase (Short-subunit alcohol dehydrogenase family)</fullName>
    </submittedName>
</protein>